<keyword evidence="2" id="KW-1185">Reference proteome</keyword>
<gene>
    <name evidence="1" type="ORF">NQ176_g4575</name>
</gene>
<comment type="caution">
    <text evidence="1">The sequence shown here is derived from an EMBL/GenBank/DDBJ whole genome shotgun (WGS) entry which is preliminary data.</text>
</comment>
<dbReference type="Proteomes" id="UP001143910">
    <property type="component" value="Unassembled WGS sequence"/>
</dbReference>
<evidence type="ECO:0000313" key="1">
    <source>
        <dbReference type="EMBL" id="KAJ2977085.1"/>
    </source>
</evidence>
<reference evidence="1" key="1">
    <citation type="submission" date="2022-08" db="EMBL/GenBank/DDBJ databases">
        <title>Genome Sequence of Lecanicillium fungicola.</title>
        <authorList>
            <person name="Buettner E."/>
        </authorList>
    </citation>
    <scope>NUCLEOTIDE SEQUENCE</scope>
    <source>
        <strain evidence="1">Babe33</strain>
    </source>
</reference>
<dbReference type="EMBL" id="JANJQO010000508">
    <property type="protein sequence ID" value="KAJ2977085.1"/>
    <property type="molecule type" value="Genomic_DNA"/>
</dbReference>
<sequence>MDDGKRNLSTYSLSQRRSADMLIETPLQYRTYKRRWFGLVQLVLMNIVVSWTWLSYAPVASQSAKFYGVSNNDINWISIAFFFAFVVATVPAIISLHRSPRIAILAAAVLMLLGNWIRYVGSKNRASGQYSYAMAGTFIVGLAQPFVLGAPTRYSDLWFTTHGRLTATAVTSLANPIGSALGQLISPLWVSNTGDISNMVLYTAIIATIASVPALVIPSRPPTPSGPAGEQSKTQLRASARVLFSLELWLLLIPFFIFVGFFNSFNSLLNQILIPYGFTDDEAGIGGAVSIVVGIVCAAITSPLIARTHSYIFSIKVLVPILGLSYLIFLWMPDTRTITGPYVILAFLGASSFSLVPVALEFLTEISHPLGPEVTSTIAWAGGQVFGAVFLIIGGHLIDGDDGHPPQNMKRYLIFQAVIAMIAAPIPLVLGLFGRMDKVELRRHNTDMSAPTVGTA</sequence>
<name>A0ACC1NCR4_9HYPO</name>
<protein>
    <submittedName>
        <fullName evidence="1">Uncharacterized protein</fullName>
    </submittedName>
</protein>
<accession>A0ACC1NCR4</accession>
<evidence type="ECO:0000313" key="2">
    <source>
        <dbReference type="Proteomes" id="UP001143910"/>
    </source>
</evidence>
<proteinExistence type="predicted"/>
<organism evidence="1 2">
    <name type="scientific">Zarea fungicola</name>
    <dbReference type="NCBI Taxonomy" id="93591"/>
    <lineage>
        <taxon>Eukaryota</taxon>
        <taxon>Fungi</taxon>
        <taxon>Dikarya</taxon>
        <taxon>Ascomycota</taxon>
        <taxon>Pezizomycotina</taxon>
        <taxon>Sordariomycetes</taxon>
        <taxon>Hypocreomycetidae</taxon>
        <taxon>Hypocreales</taxon>
        <taxon>Cordycipitaceae</taxon>
        <taxon>Zarea</taxon>
    </lineage>
</organism>